<keyword evidence="2" id="KW-0238">DNA-binding</keyword>
<dbReference type="Pfam" id="PF00772">
    <property type="entry name" value="DnaB"/>
    <property type="match status" value="1"/>
</dbReference>
<dbReference type="Proteomes" id="UP000052245">
    <property type="component" value="Unassembled WGS sequence"/>
</dbReference>
<feature type="domain" description="DNA helicase DnaB-like N-terminal" evidence="3">
    <location>
        <begin position="2"/>
        <end position="59"/>
    </location>
</feature>
<dbReference type="GO" id="GO:0005524">
    <property type="term" value="F:ATP binding"/>
    <property type="evidence" value="ECO:0007669"/>
    <property type="project" value="InterPro"/>
</dbReference>
<dbReference type="EMBL" id="FAVC01000001">
    <property type="protein sequence ID" value="CUU75228.1"/>
    <property type="molecule type" value="Genomic_DNA"/>
</dbReference>
<dbReference type="GO" id="GO:0003678">
    <property type="term" value="F:DNA helicase activity"/>
    <property type="evidence" value="ECO:0007669"/>
    <property type="project" value="InterPro"/>
</dbReference>
<sequence length="70" mass="8182">MNIELEPTIISSLIEYPQLVDDFTRIIKPYHVSKDYQNIYATLIKLKNNNEVIEPAKILLNLSFNTLKVF</sequence>
<evidence type="ECO:0000259" key="3">
    <source>
        <dbReference type="Pfam" id="PF00772"/>
    </source>
</evidence>
<keyword evidence="1" id="KW-0235">DNA replication</keyword>
<dbReference type="AlphaFoldDB" id="A0A9W5APH5"/>
<accession>A0A9W5APH5</accession>
<dbReference type="GO" id="GO:0003677">
    <property type="term" value="F:DNA binding"/>
    <property type="evidence" value="ECO:0007669"/>
    <property type="project" value="UniProtKB-KW"/>
</dbReference>
<dbReference type="InterPro" id="IPR007693">
    <property type="entry name" value="DNA_helicase_DnaB-like_N"/>
</dbReference>
<gene>
    <name evidence="4" type="ORF">ERS739223_00524</name>
</gene>
<dbReference type="InterPro" id="IPR036185">
    <property type="entry name" value="DNA_heli_DnaB-like_N_sf"/>
</dbReference>
<proteinExistence type="predicted"/>
<dbReference type="GO" id="GO:0006260">
    <property type="term" value="P:DNA replication"/>
    <property type="evidence" value="ECO:0007669"/>
    <property type="project" value="UniProtKB-KW"/>
</dbReference>
<comment type="caution">
    <text evidence="4">The sequence shown here is derived from an EMBL/GenBank/DDBJ whole genome shotgun (WGS) entry which is preliminary data.</text>
</comment>
<evidence type="ECO:0000313" key="5">
    <source>
        <dbReference type="Proteomes" id="UP000052245"/>
    </source>
</evidence>
<name>A0A9W5APH5_CAMHY</name>
<dbReference type="RefSeq" id="WP_059442988.1">
    <property type="nucleotide sequence ID" value="NZ_FAVC01000001.1"/>
</dbReference>
<reference evidence="4 5" key="1">
    <citation type="submission" date="2015-11" db="EMBL/GenBank/DDBJ databases">
        <authorList>
            <consortium name="Pathogen Informatics"/>
        </authorList>
    </citation>
    <scope>NUCLEOTIDE SEQUENCE [LARGE SCALE GENOMIC DNA]</scope>
    <source>
        <strain evidence="4 5">007A-0283</strain>
    </source>
</reference>
<evidence type="ECO:0000256" key="2">
    <source>
        <dbReference type="ARBA" id="ARBA00023125"/>
    </source>
</evidence>
<dbReference type="SUPFAM" id="SSF48024">
    <property type="entry name" value="N-terminal domain of DnaB helicase"/>
    <property type="match status" value="1"/>
</dbReference>
<evidence type="ECO:0000256" key="1">
    <source>
        <dbReference type="ARBA" id="ARBA00022705"/>
    </source>
</evidence>
<evidence type="ECO:0000313" key="4">
    <source>
        <dbReference type="EMBL" id="CUU75228.1"/>
    </source>
</evidence>
<organism evidence="4 5">
    <name type="scientific">Campylobacter hyointestinalis subsp. hyointestinalis</name>
    <dbReference type="NCBI Taxonomy" id="91352"/>
    <lineage>
        <taxon>Bacteria</taxon>
        <taxon>Pseudomonadati</taxon>
        <taxon>Campylobacterota</taxon>
        <taxon>Epsilonproteobacteria</taxon>
        <taxon>Campylobacterales</taxon>
        <taxon>Campylobacteraceae</taxon>
        <taxon>Campylobacter</taxon>
    </lineage>
</organism>
<protein>
    <recommendedName>
        <fullName evidence="3">DNA helicase DnaB-like N-terminal domain-containing protein</fullName>
    </recommendedName>
</protein>